<keyword evidence="3 5" id="KW-0862">Zinc</keyword>
<dbReference type="Proteomes" id="UP000316621">
    <property type="component" value="Chromosome 11"/>
</dbReference>
<organism evidence="7 8">
    <name type="scientific">Papaver somniferum</name>
    <name type="common">Opium poppy</name>
    <dbReference type="NCBI Taxonomy" id="3469"/>
    <lineage>
        <taxon>Eukaryota</taxon>
        <taxon>Viridiplantae</taxon>
        <taxon>Streptophyta</taxon>
        <taxon>Embryophyta</taxon>
        <taxon>Tracheophyta</taxon>
        <taxon>Spermatophyta</taxon>
        <taxon>Magnoliopsida</taxon>
        <taxon>Ranunculales</taxon>
        <taxon>Papaveraceae</taxon>
        <taxon>Papaveroideae</taxon>
        <taxon>Papaver</taxon>
    </lineage>
</organism>
<dbReference type="Gene3D" id="3.30.1370.210">
    <property type="match status" value="1"/>
</dbReference>
<dbReference type="PANTHER" id="PTHR14493:SF90">
    <property type="entry name" value="ZINC FINGER CCCH DOMAIN-CONTAINING PROTEIN 2"/>
    <property type="match status" value="1"/>
</dbReference>
<dbReference type="PANTHER" id="PTHR14493">
    <property type="entry name" value="UNKEMPT FAMILY MEMBER"/>
    <property type="match status" value="1"/>
</dbReference>
<dbReference type="InterPro" id="IPR000571">
    <property type="entry name" value="Znf_CCCH"/>
</dbReference>
<dbReference type="Gramene" id="RZC83850">
    <property type="protein sequence ID" value="RZC83850"/>
    <property type="gene ID" value="C5167_046639"/>
</dbReference>
<keyword evidence="1 5" id="KW-0479">Metal-binding</keyword>
<evidence type="ECO:0000313" key="8">
    <source>
        <dbReference type="Proteomes" id="UP000316621"/>
    </source>
</evidence>
<dbReference type="GO" id="GO:0003677">
    <property type="term" value="F:DNA binding"/>
    <property type="evidence" value="ECO:0007669"/>
    <property type="project" value="UniProtKB-KW"/>
</dbReference>
<evidence type="ECO:0000256" key="1">
    <source>
        <dbReference type="ARBA" id="ARBA00022723"/>
    </source>
</evidence>
<feature type="zinc finger region" description="C3H1-type" evidence="5">
    <location>
        <begin position="130"/>
        <end position="156"/>
    </location>
</feature>
<keyword evidence="8" id="KW-1185">Reference proteome</keyword>
<dbReference type="OrthoDB" id="410307at2759"/>
<name>A0A4Y7LGT7_PAPSO</name>
<evidence type="ECO:0000256" key="4">
    <source>
        <dbReference type="ARBA" id="ARBA00023125"/>
    </source>
</evidence>
<protein>
    <recommendedName>
        <fullName evidence="6">C3H1-type domain-containing protein</fullName>
    </recommendedName>
</protein>
<dbReference type="EMBL" id="CM010725">
    <property type="protein sequence ID" value="RZC83850.1"/>
    <property type="molecule type" value="Genomic_DNA"/>
</dbReference>
<dbReference type="PROSITE" id="PS50103">
    <property type="entry name" value="ZF_C3H1"/>
    <property type="match status" value="1"/>
</dbReference>
<dbReference type="InterPro" id="IPR045234">
    <property type="entry name" value="Unkempt-like"/>
</dbReference>
<evidence type="ECO:0000256" key="5">
    <source>
        <dbReference type="PROSITE-ProRule" id="PRU00723"/>
    </source>
</evidence>
<dbReference type="GO" id="GO:0008270">
    <property type="term" value="F:zinc ion binding"/>
    <property type="evidence" value="ECO:0007669"/>
    <property type="project" value="UniProtKB-KW"/>
</dbReference>
<sequence length="381" mass="43109">MSSSMCAAEKDHYKKLLVHHQGGVADLPPRKQLLTRRSSNLMIPSISFDDHDDDHIESVLLNFPLKFLPCNNTSEDDDDDENDPYASDEFRIYEFKIRRCMRSRSHDWTDCPFAHPGEKARRRDPRRYHYSGNACSDFRRGNCLRGDSCEFSHGVFECWLHPTRYRTQVCKDGRNCKRKVCFFAHTPKQLRVFVPPHDSPRTKPHHHLCNCVYSHSSSSSPVSSSSPTSTLMGFSHLSLSPPLSPTISPSSSSELTPKQQQSLLGMLSYKSKLMELVNSLEAMDLSCINNDSPTSAAMINDNNFSWSGGGNNNISSSSPNYENQEQFFMSPNSTTTQSPGNNSGFKRRDYYNFSSNEDYGYGESSSSTCPPDLDWVNELVM</sequence>
<evidence type="ECO:0000313" key="7">
    <source>
        <dbReference type="EMBL" id="RZC83850.1"/>
    </source>
</evidence>
<feature type="domain" description="C3H1-type" evidence="6">
    <location>
        <begin position="130"/>
        <end position="156"/>
    </location>
</feature>
<evidence type="ECO:0000259" key="6">
    <source>
        <dbReference type="PROSITE" id="PS50103"/>
    </source>
</evidence>
<dbReference type="AlphaFoldDB" id="A0A4Y7LGT7"/>
<evidence type="ECO:0000256" key="3">
    <source>
        <dbReference type="ARBA" id="ARBA00022833"/>
    </source>
</evidence>
<reference evidence="7 8" key="1">
    <citation type="journal article" date="2018" name="Science">
        <title>The opium poppy genome and morphinan production.</title>
        <authorList>
            <person name="Guo L."/>
            <person name="Winzer T."/>
            <person name="Yang X."/>
            <person name="Li Y."/>
            <person name="Ning Z."/>
            <person name="He Z."/>
            <person name="Teodor R."/>
            <person name="Lu Y."/>
            <person name="Bowser T.A."/>
            <person name="Graham I.A."/>
            <person name="Ye K."/>
        </authorList>
    </citation>
    <scope>NUCLEOTIDE SEQUENCE [LARGE SCALE GENOMIC DNA]</scope>
    <source>
        <strain evidence="8">cv. HN1</strain>
        <tissue evidence="7">Leaves</tissue>
    </source>
</reference>
<dbReference type="Pfam" id="PF00642">
    <property type="entry name" value="zf-CCCH"/>
    <property type="match status" value="1"/>
</dbReference>
<evidence type="ECO:0000256" key="2">
    <source>
        <dbReference type="ARBA" id="ARBA00022771"/>
    </source>
</evidence>
<dbReference type="SMART" id="SM00356">
    <property type="entry name" value="ZnF_C3H1"/>
    <property type="match status" value="2"/>
</dbReference>
<dbReference type="Pfam" id="PF25512">
    <property type="entry name" value="zf-CCCH_AtC3H23"/>
    <property type="match status" value="1"/>
</dbReference>
<gene>
    <name evidence="7" type="ORF">C5167_046639</name>
</gene>
<proteinExistence type="predicted"/>
<accession>A0A4Y7LGT7</accession>
<keyword evidence="4" id="KW-0238">DNA-binding</keyword>
<dbReference type="InterPro" id="IPR057444">
    <property type="entry name" value="Znf-CCCH_AtC3H23-like"/>
</dbReference>
<keyword evidence="2 5" id="KW-0863">Zinc-finger</keyword>
<dbReference type="OMA" id="IAWVNEL"/>